<evidence type="ECO:0000313" key="3">
    <source>
        <dbReference type="EMBL" id="KKR34063.1"/>
    </source>
</evidence>
<dbReference type="InterPro" id="IPR003509">
    <property type="entry name" value="UPF0102_YraN-like"/>
</dbReference>
<protein>
    <recommendedName>
        <fullName evidence="2">UPF0102 protein UT63_C0007G0018</fullName>
    </recommendedName>
</protein>
<evidence type="ECO:0000256" key="1">
    <source>
        <dbReference type="ARBA" id="ARBA00006738"/>
    </source>
</evidence>
<keyword evidence="3" id="KW-0255">Endonuclease</keyword>
<dbReference type="HAMAP" id="MF_00048">
    <property type="entry name" value="UPF0102"/>
    <property type="match status" value="1"/>
</dbReference>
<evidence type="ECO:0000256" key="2">
    <source>
        <dbReference type="HAMAP-Rule" id="MF_00048"/>
    </source>
</evidence>
<dbReference type="Gene3D" id="3.40.1350.10">
    <property type="match status" value="1"/>
</dbReference>
<dbReference type="InterPro" id="IPR011335">
    <property type="entry name" value="Restrct_endonuc-II-like"/>
</dbReference>
<dbReference type="PANTHER" id="PTHR34039:SF1">
    <property type="entry name" value="UPF0102 PROTEIN YRAN"/>
    <property type="match status" value="1"/>
</dbReference>
<dbReference type="SUPFAM" id="SSF52980">
    <property type="entry name" value="Restriction endonuclease-like"/>
    <property type="match status" value="1"/>
</dbReference>
<keyword evidence="3" id="KW-0378">Hydrolase</keyword>
<gene>
    <name evidence="3" type="ORF">UT63_C0007G0018</name>
</gene>
<dbReference type="Proteomes" id="UP000034539">
    <property type="component" value="Unassembled WGS sequence"/>
</dbReference>
<evidence type="ECO:0000313" key="4">
    <source>
        <dbReference type="Proteomes" id="UP000034539"/>
    </source>
</evidence>
<sequence>MPKHNQQLGRLGESIAADYLRKKGYTILQKNFQKRYSEIDLIARDREMFVFVEVKTRFNTDFGSPEESVSFFKERSIRRAAEYYLTVNEIEIPARIDLVAVTVDQNQNVINITHLENISDGF</sequence>
<name>A0A0G0Q1Q3_9BACT</name>
<dbReference type="InterPro" id="IPR011856">
    <property type="entry name" value="tRNA_endonuc-like_dom_sf"/>
</dbReference>
<reference evidence="3 4" key="1">
    <citation type="journal article" date="2015" name="Nature">
        <title>rRNA introns, odd ribosomes, and small enigmatic genomes across a large radiation of phyla.</title>
        <authorList>
            <person name="Brown C.T."/>
            <person name="Hug L.A."/>
            <person name="Thomas B.C."/>
            <person name="Sharon I."/>
            <person name="Castelle C.J."/>
            <person name="Singh A."/>
            <person name="Wilkins M.J."/>
            <person name="Williams K.H."/>
            <person name="Banfield J.F."/>
        </authorList>
    </citation>
    <scope>NUCLEOTIDE SEQUENCE [LARGE SCALE GENOMIC DNA]</scope>
</reference>
<comment type="caution">
    <text evidence="3">The sequence shown here is derived from an EMBL/GenBank/DDBJ whole genome shotgun (WGS) entry which is preliminary data.</text>
</comment>
<dbReference type="NCBIfam" id="NF009154">
    <property type="entry name" value="PRK12497.3-3"/>
    <property type="match status" value="1"/>
</dbReference>
<accession>A0A0G0Q1Q3</accession>
<dbReference type="AlphaFoldDB" id="A0A0G0Q1Q3"/>
<proteinExistence type="inferred from homology"/>
<dbReference type="PANTHER" id="PTHR34039">
    <property type="entry name" value="UPF0102 PROTEIN YRAN"/>
    <property type="match status" value="1"/>
</dbReference>
<organism evidence="3 4">
    <name type="scientific">Candidatus Gottesmanbacteria bacterium GW2011_GWC2_39_8</name>
    <dbReference type="NCBI Taxonomy" id="1618450"/>
    <lineage>
        <taxon>Bacteria</taxon>
        <taxon>Candidatus Gottesmaniibacteriota</taxon>
    </lineage>
</organism>
<dbReference type="Pfam" id="PF02021">
    <property type="entry name" value="UPF0102"/>
    <property type="match status" value="1"/>
</dbReference>
<dbReference type="EMBL" id="LBXN01000007">
    <property type="protein sequence ID" value="KKR34063.1"/>
    <property type="molecule type" value="Genomic_DNA"/>
</dbReference>
<keyword evidence="3" id="KW-0540">Nuclease</keyword>
<dbReference type="CDD" id="cd20736">
    <property type="entry name" value="PoNe_Nuclease"/>
    <property type="match status" value="1"/>
</dbReference>
<comment type="similarity">
    <text evidence="1 2">Belongs to the UPF0102 family.</text>
</comment>
<dbReference type="NCBIfam" id="NF009150">
    <property type="entry name" value="PRK12497.1-3"/>
    <property type="match status" value="1"/>
</dbReference>
<dbReference type="NCBIfam" id="TIGR00252">
    <property type="entry name" value="YraN family protein"/>
    <property type="match status" value="1"/>
</dbReference>
<dbReference type="GO" id="GO:0003676">
    <property type="term" value="F:nucleic acid binding"/>
    <property type="evidence" value="ECO:0007669"/>
    <property type="project" value="InterPro"/>
</dbReference>
<dbReference type="GO" id="GO:0004519">
    <property type="term" value="F:endonuclease activity"/>
    <property type="evidence" value="ECO:0007669"/>
    <property type="project" value="UniProtKB-KW"/>
</dbReference>